<gene>
    <name evidence="8" type="ORF">NQ317_009106</name>
</gene>
<evidence type="ECO:0000256" key="6">
    <source>
        <dbReference type="RuleBase" id="RU361235"/>
    </source>
</evidence>
<evidence type="ECO:0000256" key="4">
    <source>
        <dbReference type="ARBA" id="ARBA00023157"/>
    </source>
</evidence>
<protein>
    <recommendedName>
        <fullName evidence="6">Carboxylic ester hydrolase</fullName>
        <ecNumber evidence="6">3.1.1.-</ecNumber>
    </recommendedName>
</protein>
<evidence type="ECO:0000256" key="2">
    <source>
        <dbReference type="ARBA" id="ARBA00022487"/>
    </source>
</evidence>
<keyword evidence="9" id="KW-1185">Reference proteome</keyword>
<dbReference type="PROSITE" id="PS00122">
    <property type="entry name" value="CARBOXYLESTERASE_B_1"/>
    <property type="match status" value="1"/>
</dbReference>
<dbReference type="SUPFAM" id="SSF53474">
    <property type="entry name" value="alpha/beta-Hydrolases"/>
    <property type="match status" value="1"/>
</dbReference>
<dbReference type="Proteomes" id="UP001162164">
    <property type="component" value="Unassembled WGS sequence"/>
</dbReference>
<feature type="domain" description="Carboxylesterase type B" evidence="7">
    <location>
        <begin position="25"/>
        <end position="547"/>
    </location>
</feature>
<name>A0ABQ9J8U8_9CUCU</name>
<comment type="caution">
    <text evidence="8">The sequence shown here is derived from an EMBL/GenBank/DDBJ whole genome shotgun (WGS) entry which is preliminary data.</text>
</comment>
<dbReference type="PANTHER" id="PTHR43142">
    <property type="entry name" value="CARBOXYLIC ESTER HYDROLASE"/>
    <property type="match status" value="1"/>
</dbReference>
<dbReference type="PROSITE" id="PS00941">
    <property type="entry name" value="CARBOXYLESTERASE_B_2"/>
    <property type="match status" value="1"/>
</dbReference>
<reference evidence="8" key="1">
    <citation type="journal article" date="2023" name="Insect Mol. Biol.">
        <title>Genome sequencing provides insights into the evolution of gene families encoding plant cell wall-degrading enzymes in longhorned beetles.</title>
        <authorList>
            <person name="Shin N.R."/>
            <person name="Okamura Y."/>
            <person name="Kirsch R."/>
            <person name="Pauchet Y."/>
        </authorList>
    </citation>
    <scope>NUCLEOTIDE SEQUENCE</scope>
    <source>
        <strain evidence="8">MMC_N1</strain>
    </source>
</reference>
<organism evidence="8 9">
    <name type="scientific">Molorchus minor</name>
    <dbReference type="NCBI Taxonomy" id="1323400"/>
    <lineage>
        <taxon>Eukaryota</taxon>
        <taxon>Metazoa</taxon>
        <taxon>Ecdysozoa</taxon>
        <taxon>Arthropoda</taxon>
        <taxon>Hexapoda</taxon>
        <taxon>Insecta</taxon>
        <taxon>Pterygota</taxon>
        <taxon>Neoptera</taxon>
        <taxon>Endopterygota</taxon>
        <taxon>Coleoptera</taxon>
        <taxon>Polyphaga</taxon>
        <taxon>Cucujiformia</taxon>
        <taxon>Chrysomeloidea</taxon>
        <taxon>Cerambycidae</taxon>
        <taxon>Lamiinae</taxon>
        <taxon>Monochamini</taxon>
        <taxon>Molorchus</taxon>
    </lineage>
</organism>
<keyword evidence="2" id="KW-0719">Serine esterase</keyword>
<accession>A0ABQ9J8U8</accession>
<dbReference type="InterPro" id="IPR029058">
    <property type="entry name" value="AB_hydrolase_fold"/>
</dbReference>
<dbReference type="InterPro" id="IPR019819">
    <property type="entry name" value="Carboxylesterase_B_CS"/>
</dbReference>
<dbReference type="EC" id="3.1.1.-" evidence="6"/>
<sequence>MQCLQPKCDMIIVFGAVYKNENANLHVRLPQGIVQGKMNRTVDRRTQYFSFEGIPYAQPPVGVLRFRPPVPAGNWDGVLNATVMHVPSCVQVTPSFFNGFEESEDCLYVNVFTPIKVNSLSQINRHTKLLPVMVWIYGGAFLLGSANASYFGPDNLLEEGVVVVHFGYRLSSFGFLSTEDMESPGNYGLKDQHLALRWTKDNVRHFGGDPNKITIFGESAGSVSVQYQLMYPANQGLFQGAISESGSALCIWAYQRQPKKIAFDLGRSAGLRTNDTRELINYLRNITTEKLKSATMKASIKNSLGIINGIPFAPVIEPEHKHAFITEKNHKLLSEGKFLKVPYIIGFNSEEAAIAKSALDVANPILRFYDFDFSTWVPTGMNVGENTDTVGKKIRDYYFNTSKSRADQYLEYINDGYFFRPIIESARLFGLLTPTYMYAFTYEGMLGRKALGYSEVDEYKGVVHTEEMAYIWSRNNFPEPNNTDRITRARMIKMWTNFAKEGNPTPESDHLLQNIIWPQVGTRMAYLNINRSLSARERYKNKAMGFWERIYSEYGNPPYDTY</sequence>
<dbReference type="InterPro" id="IPR002018">
    <property type="entry name" value="CarbesteraseB"/>
</dbReference>
<dbReference type="Gene3D" id="3.40.50.1820">
    <property type="entry name" value="alpha/beta hydrolase"/>
    <property type="match status" value="1"/>
</dbReference>
<evidence type="ECO:0000256" key="5">
    <source>
        <dbReference type="ARBA" id="ARBA00023180"/>
    </source>
</evidence>
<dbReference type="InterPro" id="IPR019826">
    <property type="entry name" value="Carboxylesterase_B_AS"/>
</dbReference>
<dbReference type="PANTHER" id="PTHR43142:SF1">
    <property type="entry name" value="CARBOXYLIC ESTER HYDROLASE"/>
    <property type="match status" value="1"/>
</dbReference>
<keyword evidence="4" id="KW-1015">Disulfide bond</keyword>
<dbReference type="EMBL" id="JAPWTJ010000974">
    <property type="protein sequence ID" value="KAJ8974539.1"/>
    <property type="molecule type" value="Genomic_DNA"/>
</dbReference>
<evidence type="ECO:0000259" key="7">
    <source>
        <dbReference type="Pfam" id="PF00135"/>
    </source>
</evidence>
<evidence type="ECO:0000313" key="9">
    <source>
        <dbReference type="Proteomes" id="UP001162164"/>
    </source>
</evidence>
<keyword evidence="5" id="KW-0325">Glycoprotein</keyword>
<proteinExistence type="inferred from homology"/>
<dbReference type="Pfam" id="PF00135">
    <property type="entry name" value="COesterase"/>
    <property type="match status" value="1"/>
</dbReference>
<comment type="similarity">
    <text evidence="1 6">Belongs to the type-B carboxylesterase/lipase family.</text>
</comment>
<evidence type="ECO:0000256" key="1">
    <source>
        <dbReference type="ARBA" id="ARBA00005964"/>
    </source>
</evidence>
<evidence type="ECO:0000313" key="8">
    <source>
        <dbReference type="EMBL" id="KAJ8974539.1"/>
    </source>
</evidence>
<keyword evidence="3 6" id="KW-0378">Hydrolase</keyword>
<evidence type="ECO:0000256" key="3">
    <source>
        <dbReference type="ARBA" id="ARBA00022801"/>
    </source>
</evidence>